<feature type="region of interest" description="Disordered" evidence="1">
    <location>
        <begin position="1"/>
        <end position="20"/>
    </location>
</feature>
<protein>
    <submittedName>
        <fullName evidence="2">BNR/Asp-box repeat protein</fullName>
    </submittedName>
</protein>
<name>A0A518ETZ1_9BACT</name>
<dbReference type="Proteomes" id="UP000320390">
    <property type="component" value="Chromosome"/>
</dbReference>
<organism evidence="2 3">
    <name type="scientific">Saltatorellus ferox</name>
    <dbReference type="NCBI Taxonomy" id="2528018"/>
    <lineage>
        <taxon>Bacteria</taxon>
        <taxon>Pseudomonadati</taxon>
        <taxon>Planctomycetota</taxon>
        <taxon>Planctomycetia</taxon>
        <taxon>Planctomycetia incertae sedis</taxon>
        <taxon>Saltatorellus</taxon>
    </lineage>
</organism>
<evidence type="ECO:0000313" key="3">
    <source>
        <dbReference type="Proteomes" id="UP000320390"/>
    </source>
</evidence>
<dbReference type="PANTHER" id="PTHR43739">
    <property type="entry name" value="XYLOGLUCANASE (EUROFUNG)"/>
    <property type="match status" value="1"/>
</dbReference>
<feature type="compositionally biased region" description="Basic and acidic residues" evidence="1">
    <location>
        <begin position="96"/>
        <end position="108"/>
    </location>
</feature>
<dbReference type="EMBL" id="CP036434">
    <property type="protein sequence ID" value="QDV07550.1"/>
    <property type="molecule type" value="Genomic_DNA"/>
</dbReference>
<evidence type="ECO:0000256" key="1">
    <source>
        <dbReference type="SAM" id="MobiDB-lite"/>
    </source>
</evidence>
<dbReference type="AlphaFoldDB" id="A0A518ETZ1"/>
<proteinExistence type="predicted"/>
<dbReference type="GO" id="GO:0010411">
    <property type="term" value="P:xyloglucan metabolic process"/>
    <property type="evidence" value="ECO:0007669"/>
    <property type="project" value="TreeGrafter"/>
</dbReference>
<dbReference type="Gene3D" id="2.130.10.10">
    <property type="entry name" value="YVTN repeat-like/Quinoprotein amine dehydrogenase"/>
    <property type="match status" value="1"/>
</dbReference>
<dbReference type="RefSeq" id="WP_145198675.1">
    <property type="nucleotide sequence ID" value="NZ_CP036434.1"/>
</dbReference>
<dbReference type="SUPFAM" id="SSF110296">
    <property type="entry name" value="Oligoxyloglucan reducing end-specific cellobiohydrolase"/>
    <property type="match status" value="1"/>
</dbReference>
<sequence>MSFEDPDEGAARREPLPKHKLRVPRARRGAMRLWIGTRKGLFCVDGDEAREEFTEPEPHWLGSTVFHAVADPRDRDSVVAGLRTPGGRPTVVSSRDGGRTWREADEPPRFASESPFEASHEDAAGPTPSAWLRSVNQVFWLTPGHDSEYGSWYAGSSPQGLFRSRDHGVSWEPVEGLHQTPEFDEWTAPGSDETPDGAKLHSVLVDPRDADHLIVAMSSGGVVESFDAGATWARLDGGLSRAEAREPRSLVMGVTNPDRLWMQSHFGVYRMDLEQRVWEHVGENREDGVDEAEGGERLDAGFPIAVHPADPDIAWTVPMDGSEAWTRMPKDGRPVVARTVDGGRTWTSHSAGFPKERCWWTVKRQCLAVDGYDPLGVYIGTSTGDVWFSRDEGEHWRCIARGLPHIYSVEVG</sequence>
<dbReference type="InterPro" id="IPR052025">
    <property type="entry name" value="Xyloglucanase_GH74"/>
</dbReference>
<keyword evidence="3" id="KW-1185">Reference proteome</keyword>
<dbReference type="PANTHER" id="PTHR43739:SF5">
    <property type="entry name" value="EXO-ALPHA-SIALIDASE"/>
    <property type="match status" value="1"/>
</dbReference>
<reference evidence="2 3" key="1">
    <citation type="submission" date="2019-02" db="EMBL/GenBank/DDBJ databases">
        <title>Deep-cultivation of Planctomycetes and their phenomic and genomic characterization uncovers novel biology.</title>
        <authorList>
            <person name="Wiegand S."/>
            <person name="Jogler M."/>
            <person name="Boedeker C."/>
            <person name="Pinto D."/>
            <person name="Vollmers J."/>
            <person name="Rivas-Marin E."/>
            <person name="Kohn T."/>
            <person name="Peeters S.H."/>
            <person name="Heuer A."/>
            <person name="Rast P."/>
            <person name="Oberbeckmann S."/>
            <person name="Bunk B."/>
            <person name="Jeske O."/>
            <person name="Meyerdierks A."/>
            <person name="Storesund J.E."/>
            <person name="Kallscheuer N."/>
            <person name="Luecker S."/>
            <person name="Lage O.M."/>
            <person name="Pohl T."/>
            <person name="Merkel B.J."/>
            <person name="Hornburger P."/>
            <person name="Mueller R.-W."/>
            <person name="Bruemmer F."/>
            <person name="Labrenz M."/>
            <person name="Spormann A.M."/>
            <person name="Op den Camp H."/>
            <person name="Overmann J."/>
            <person name="Amann R."/>
            <person name="Jetten M.S.M."/>
            <person name="Mascher T."/>
            <person name="Medema M.H."/>
            <person name="Devos D.P."/>
            <person name="Kaster A.-K."/>
            <person name="Ovreas L."/>
            <person name="Rohde M."/>
            <person name="Galperin M.Y."/>
            <person name="Jogler C."/>
        </authorList>
    </citation>
    <scope>NUCLEOTIDE SEQUENCE [LARGE SCALE GENOMIC DNA]</scope>
    <source>
        <strain evidence="2 3">Poly30</strain>
    </source>
</reference>
<dbReference type="OrthoDB" id="9757947at2"/>
<feature type="region of interest" description="Disordered" evidence="1">
    <location>
        <begin position="79"/>
        <end position="125"/>
    </location>
</feature>
<evidence type="ECO:0000313" key="2">
    <source>
        <dbReference type="EMBL" id="QDV07550.1"/>
    </source>
</evidence>
<accession>A0A518ETZ1</accession>
<gene>
    <name evidence="2" type="ORF">Poly30_30760</name>
</gene>
<dbReference type="InterPro" id="IPR015943">
    <property type="entry name" value="WD40/YVTN_repeat-like_dom_sf"/>
</dbReference>